<feature type="domain" description="SRCR" evidence="5">
    <location>
        <begin position="454"/>
        <end position="563"/>
    </location>
</feature>
<dbReference type="InterPro" id="IPR002889">
    <property type="entry name" value="WSC_carb-bd"/>
</dbReference>
<keyword evidence="1 2" id="KW-1015">Disulfide bond</keyword>
<dbReference type="SUPFAM" id="SSF56487">
    <property type="entry name" value="SRCR-like"/>
    <property type="match status" value="2"/>
</dbReference>
<feature type="disulfide bond" evidence="2">
    <location>
        <begin position="89"/>
        <end position="99"/>
    </location>
</feature>
<protein>
    <submittedName>
        <fullName evidence="8">Uncharacterized protein LOC102801887</fullName>
    </submittedName>
</protein>
<dbReference type="Proteomes" id="UP000694865">
    <property type="component" value="Unplaced"/>
</dbReference>
<dbReference type="Gene3D" id="2.10.70.10">
    <property type="entry name" value="Complement Module, domain 1"/>
    <property type="match status" value="1"/>
</dbReference>
<evidence type="ECO:0000256" key="2">
    <source>
        <dbReference type="PROSITE-ProRule" id="PRU00196"/>
    </source>
</evidence>
<dbReference type="PROSITE" id="PS50287">
    <property type="entry name" value="SRCR_2"/>
    <property type="match status" value="2"/>
</dbReference>
<feature type="domain" description="SRCR" evidence="5">
    <location>
        <begin position="15"/>
        <end position="121"/>
    </location>
</feature>
<organism evidence="7 8">
    <name type="scientific">Saccoglossus kowalevskii</name>
    <name type="common">Acorn worm</name>
    <dbReference type="NCBI Taxonomy" id="10224"/>
    <lineage>
        <taxon>Eukaryota</taxon>
        <taxon>Metazoa</taxon>
        <taxon>Hemichordata</taxon>
        <taxon>Enteropneusta</taxon>
        <taxon>Harrimaniidae</taxon>
        <taxon>Saccoglossus</taxon>
    </lineage>
</organism>
<proteinExistence type="predicted"/>
<dbReference type="SUPFAM" id="SSF57535">
    <property type="entry name" value="Complement control module/SCR domain"/>
    <property type="match status" value="1"/>
</dbReference>
<dbReference type="PROSITE" id="PS50923">
    <property type="entry name" value="SUSHI"/>
    <property type="match status" value="1"/>
</dbReference>
<evidence type="ECO:0000313" key="7">
    <source>
        <dbReference type="Proteomes" id="UP000694865"/>
    </source>
</evidence>
<sequence length="602" mass="66793">MVWHNAFKLFFAVDVRLSGGTYTWPFEGNVEIRIDNGDWGLVCGLYNWDWMEARTVCKQLGFVEAMWLWHSADFGNYGPTEVNVCNISCDSSAQSLDDCEILSDYTSCACSVTDRAGVSCYFPGFRGRFKEGLAAERIFPNSSKEDIPTDELTIPECIGTCRENGKAIAALYGGNECYCGDDDTDYDRYGEAIPGELINGMDVYGTEQCSGYTESDPNLLQGCGGNYQLDIYDTKVGECGGNLTDRCGYIYSPNFPGYNEGYCIWIITTKEDHIIELDIPYIVYSFSGGLDVRDGDNSAAPLIYSGTNVGDEDKVNSSSNKLWIESNENIEDSGVFMTYISIPVSDVAVCTKPNSMPNRVMRSSTSCTENYYPGDYITFTCAQGYELTGESVITCLSDGHWSCEFPVCEDTNNPELYYCAQNYQLDTTFETTEPILSTTESCVLSTTSCAQVDVRLYGGLRPFVGNVEIRIDNGDWALVCATNSSRWNWMEARIVCKQLGFVDAMWLSVSQIDYFDSDLTEVNVCDISCDSSAESLEDCEIHVTSDNTSCACSEMDRALVSCYFPGFRGRFKEGLTAERIFPTSSKEDIPTDKLTIPECIGT</sequence>
<reference evidence="8" key="1">
    <citation type="submission" date="2025-08" db="UniProtKB">
        <authorList>
            <consortium name="RefSeq"/>
        </authorList>
    </citation>
    <scope>IDENTIFICATION</scope>
    <source>
        <tissue evidence="8">Testes</tissue>
    </source>
</reference>
<dbReference type="CDD" id="cd00033">
    <property type="entry name" value="CCP"/>
    <property type="match status" value="1"/>
</dbReference>
<dbReference type="GeneID" id="102801887"/>
<evidence type="ECO:0000259" key="4">
    <source>
        <dbReference type="PROSITE" id="PS01180"/>
    </source>
</evidence>
<dbReference type="CDD" id="cd00041">
    <property type="entry name" value="CUB"/>
    <property type="match status" value="1"/>
</dbReference>
<dbReference type="PANTHER" id="PTHR48071">
    <property type="entry name" value="SRCR DOMAIN-CONTAINING PROTEIN"/>
    <property type="match status" value="1"/>
</dbReference>
<evidence type="ECO:0000313" key="8">
    <source>
        <dbReference type="RefSeq" id="XP_006813088.1"/>
    </source>
</evidence>
<dbReference type="RefSeq" id="XP_006813088.1">
    <property type="nucleotide sequence ID" value="XM_006813025.1"/>
</dbReference>
<dbReference type="Pfam" id="PF01822">
    <property type="entry name" value="WSC"/>
    <property type="match status" value="1"/>
</dbReference>
<dbReference type="PROSITE" id="PS01180">
    <property type="entry name" value="CUB"/>
    <property type="match status" value="1"/>
</dbReference>
<dbReference type="InterPro" id="IPR000436">
    <property type="entry name" value="Sushi_SCR_CCP_dom"/>
</dbReference>
<evidence type="ECO:0000259" key="6">
    <source>
        <dbReference type="PROSITE" id="PS50923"/>
    </source>
</evidence>
<feature type="disulfide bond" evidence="2">
    <location>
        <begin position="529"/>
        <end position="539"/>
    </location>
</feature>
<evidence type="ECO:0000259" key="5">
    <source>
        <dbReference type="PROSITE" id="PS50287"/>
    </source>
</evidence>
<dbReference type="Pfam" id="PF00530">
    <property type="entry name" value="SRCR"/>
    <property type="match status" value="2"/>
</dbReference>
<dbReference type="Gene3D" id="2.60.120.290">
    <property type="entry name" value="Spermadhesin, CUB domain"/>
    <property type="match status" value="1"/>
</dbReference>
<name>A0ABM0LZ97_SACKO</name>
<dbReference type="Gene3D" id="3.10.250.10">
    <property type="entry name" value="SRCR-like domain"/>
    <property type="match status" value="2"/>
</dbReference>
<accession>A0ABM0LZ97</accession>
<comment type="caution">
    <text evidence="2">Lacks conserved residue(s) required for the propagation of feature annotation.</text>
</comment>
<dbReference type="SMART" id="SM00032">
    <property type="entry name" value="CCP"/>
    <property type="match status" value="1"/>
</dbReference>
<feature type="disulfide bond" evidence="3">
    <location>
        <begin position="381"/>
        <end position="408"/>
    </location>
</feature>
<keyword evidence="7" id="KW-1185">Reference proteome</keyword>
<dbReference type="Pfam" id="PF00084">
    <property type="entry name" value="Sushi"/>
    <property type="match status" value="1"/>
</dbReference>
<feature type="domain" description="CUB" evidence="4">
    <location>
        <begin position="239"/>
        <end position="342"/>
    </location>
</feature>
<dbReference type="InterPro" id="IPR036772">
    <property type="entry name" value="SRCR-like_dom_sf"/>
</dbReference>
<dbReference type="SMART" id="SM00202">
    <property type="entry name" value="SR"/>
    <property type="match status" value="2"/>
</dbReference>
<dbReference type="InterPro" id="IPR001190">
    <property type="entry name" value="SRCR"/>
</dbReference>
<dbReference type="InterPro" id="IPR035914">
    <property type="entry name" value="Sperma_CUB_dom_sf"/>
</dbReference>
<evidence type="ECO:0000256" key="1">
    <source>
        <dbReference type="ARBA" id="ARBA00023157"/>
    </source>
</evidence>
<evidence type="ECO:0000256" key="3">
    <source>
        <dbReference type="PROSITE-ProRule" id="PRU00302"/>
    </source>
</evidence>
<dbReference type="InterPro" id="IPR000859">
    <property type="entry name" value="CUB_dom"/>
</dbReference>
<keyword evidence="3" id="KW-0768">Sushi</keyword>
<dbReference type="InterPro" id="IPR035976">
    <property type="entry name" value="Sushi/SCR/CCP_sf"/>
</dbReference>
<dbReference type="SUPFAM" id="SSF49854">
    <property type="entry name" value="Spermadhesin, CUB domain"/>
    <property type="match status" value="1"/>
</dbReference>
<dbReference type="PANTHER" id="PTHR48071:SF18">
    <property type="entry name" value="DELETED IN MALIGNANT BRAIN TUMORS 1 PROTEIN-RELATED"/>
    <property type="match status" value="1"/>
</dbReference>
<feature type="domain" description="Sushi" evidence="6">
    <location>
        <begin position="348"/>
        <end position="410"/>
    </location>
</feature>
<dbReference type="Pfam" id="PF00431">
    <property type="entry name" value="CUB"/>
    <property type="match status" value="1"/>
</dbReference>
<gene>
    <name evidence="8" type="primary">LOC102801887</name>
</gene>
<dbReference type="SMART" id="SM00042">
    <property type="entry name" value="CUB"/>
    <property type="match status" value="1"/>
</dbReference>